<dbReference type="EMBL" id="BLLF01003033">
    <property type="protein sequence ID" value="GFH26132.1"/>
    <property type="molecule type" value="Genomic_DNA"/>
</dbReference>
<evidence type="ECO:0000313" key="1">
    <source>
        <dbReference type="EMBL" id="GFH26132.1"/>
    </source>
</evidence>
<keyword evidence="2" id="KW-1185">Reference proteome</keyword>
<accession>A0A6A0A4R0</accession>
<sequence>MDQDWLNQLQSYERTYTFQIVLADALGTEAVSVSVGSEGLPGRPPRTYTSLRAMAEEGLPECP</sequence>
<proteinExistence type="predicted"/>
<dbReference type="AlphaFoldDB" id="A0A6A0A4R0"/>
<reference evidence="1 2" key="1">
    <citation type="submission" date="2020-02" db="EMBL/GenBank/DDBJ databases">
        <title>Draft genome sequence of Haematococcus lacustris strain NIES-144.</title>
        <authorList>
            <person name="Morimoto D."/>
            <person name="Nakagawa S."/>
            <person name="Yoshida T."/>
            <person name="Sawayama S."/>
        </authorList>
    </citation>
    <scope>NUCLEOTIDE SEQUENCE [LARGE SCALE GENOMIC DNA]</scope>
    <source>
        <strain evidence="1 2">NIES-144</strain>
    </source>
</reference>
<organism evidence="1 2">
    <name type="scientific">Haematococcus lacustris</name>
    <name type="common">Green alga</name>
    <name type="synonym">Haematococcus pluvialis</name>
    <dbReference type="NCBI Taxonomy" id="44745"/>
    <lineage>
        <taxon>Eukaryota</taxon>
        <taxon>Viridiplantae</taxon>
        <taxon>Chlorophyta</taxon>
        <taxon>core chlorophytes</taxon>
        <taxon>Chlorophyceae</taxon>
        <taxon>CS clade</taxon>
        <taxon>Chlamydomonadales</taxon>
        <taxon>Haematococcaceae</taxon>
        <taxon>Haematococcus</taxon>
    </lineage>
</organism>
<dbReference type="Proteomes" id="UP000485058">
    <property type="component" value="Unassembled WGS sequence"/>
</dbReference>
<name>A0A6A0A4R0_HAELA</name>
<evidence type="ECO:0000313" key="2">
    <source>
        <dbReference type="Proteomes" id="UP000485058"/>
    </source>
</evidence>
<gene>
    <name evidence="1" type="ORF">HaLaN_24231</name>
</gene>
<protein>
    <submittedName>
        <fullName evidence="1">Uncharacterized protein</fullName>
    </submittedName>
</protein>
<comment type="caution">
    <text evidence="1">The sequence shown here is derived from an EMBL/GenBank/DDBJ whole genome shotgun (WGS) entry which is preliminary data.</text>
</comment>